<comment type="caution">
    <text evidence="1">The sequence shown here is derived from an EMBL/GenBank/DDBJ whole genome shotgun (WGS) entry which is preliminary data.</text>
</comment>
<dbReference type="OrthoDB" id="3248441at2759"/>
<proteinExistence type="predicted"/>
<reference evidence="1" key="1">
    <citation type="journal article" date="2020" name="Nat. Commun.">
        <title>Large-scale genome sequencing of mycorrhizal fungi provides insights into the early evolution of symbiotic traits.</title>
        <authorList>
            <person name="Miyauchi S."/>
            <person name="Kiss E."/>
            <person name="Kuo A."/>
            <person name="Drula E."/>
            <person name="Kohler A."/>
            <person name="Sanchez-Garcia M."/>
            <person name="Morin E."/>
            <person name="Andreopoulos B."/>
            <person name="Barry K.W."/>
            <person name="Bonito G."/>
            <person name="Buee M."/>
            <person name="Carver A."/>
            <person name="Chen C."/>
            <person name="Cichocki N."/>
            <person name="Clum A."/>
            <person name="Culley D."/>
            <person name="Crous P.W."/>
            <person name="Fauchery L."/>
            <person name="Girlanda M."/>
            <person name="Hayes R.D."/>
            <person name="Keri Z."/>
            <person name="LaButti K."/>
            <person name="Lipzen A."/>
            <person name="Lombard V."/>
            <person name="Magnuson J."/>
            <person name="Maillard F."/>
            <person name="Murat C."/>
            <person name="Nolan M."/>
            <person name="Ohm R.A."/>
            <person name="Pangilinan J."/>
            <person name="Pereira M.F."/>
            <person name="Perotto S."/>
            <person name="Peter M."/>
            <person name="Pfister S."/>
            <person name="Riley R."/>
            <person name="Sitrit Y."/>
            <person name="Stielow J.B."/>
            <person name="Szollosi G."/>
            <person name="Zifcakova L."/>
            <person name="Stursova M."/>
            <person name="Spatafora J.W."/>
            <person name="Tedersoo L."/>
            <person name="Vaario L.M."/>
            <person name="Yamada A."/>
            <person name="Yan M."/>
            <person name="Wang P."/>
            <person name="Xu J."/>
            <person name="Bruns T."/>
            <person name="Baldrian P."/>
            <person name="Vilgalys R."/>
            <person name="Dunand C."/>
            <person name="Henrissat B."/>
            <person name="Grigoriev I.V."/>
            <person name="Hibbett D."/>
            <person name="Nagy L.G."/>
            <person name="Martin F.M."/>
        </authorList>
    </citation>
    <scope>NUCLEOTIDE SEQUENCE</scope>
    <source>
        <strain evidence="1">UH-Tt-Lm1</strain>
    </source>
</reference>
<organism evidence="1 2">
    <name type="scientific">Thelephora terrestris</name>
    <dbReference type="NCBI Taxonomy" id="56493"/>
    <lineage>
        <taxon>Eukaryota</taxon>
        <taxon>Fungi</taxon>
        <taxon>Dikarya</taxon>
        <taxon>Basidiomycota</taxon>
        <taxon>Agaricomycotina</taxon>
        <taxon>Agaricomycetes</taxon>
        <taxon>Thelephorales</taxon>
        <taxon>Thelephoraceae</taxon>
        <taxon>Thelephora</taxon>
    </lineage>
</organism>
<gene>
    <name evidence="1" type="ORF">BJ322DRAFT_1078469</name>
</gene>
<protein>
    <submittedName>
        <fullName evidence="1">Uncharacterized protein</fullName>
    </submittedName>
</protein>
<dbReference type="EMBL" id="WIUZ02000013">
    <property type="protein sequence ID" value="KAF9781806.1"/>
    <property type="molecule type" value="Genomic_DNA"/>
</dbReference>
<name>A0A9P6H9B6_9AGAM</name>
<dbReference type="AlphaFoldDB" id="A0A9P6H9B6"/>
<accession>A0A9P6H9B6</accession>
<sequence>MYEGRVCTSPIVLSCASLRVGRQGATALRSGSVHERSLAGKTVERREARRWDEEASFRDTECRYEPWERVGIHPGAYFGKGTAGNRDRIEPRSRLDIRDDDERLNLLHRLRWRTMRTSRLAAEESADNEPRLFEEREAENLLQESELFLA</sequence>
<evidence type="ECO:0000313" key="2">
    <source>
        <dbReference type="Proteomes" id="UP000736335"/>
    </source>
</evidence>
<dbReference type="Proteomes" id="UP000736335">
    <property type="component" value="Unassembled WGS sequence"/>
</dbReference>
<evidence type="ECO:0000313" key="1">
    <source>
        <dbReference type="EMBL" id="KAF9781806.1"/>
    </source>
</evidence>
<keyword evidence="2" id="KW-1185">Reference proteome</keyword>
<reference evidence="1" key="2">
    <citation type="submission" date="2020-11" db="EMBL/GenBank/DDBJ databases">
        <authorList>
            <consortium name="DOE Joint Genome Institute"/>
            <person name="Kuo A."/>
            <person name="Miyauchi S."/>
            <person name="Kiss E."/>
            <person name="Drula E."/>
            <person name="Kohler A."/>
            <person name="Sanchez-Garcia M."/>
            <person name="Andreopoulos B."/>
            <person name="Barry K.W."/>
            <person name="Bonito G."/>
            <person name="Buee M."/>
            <person name="Carver A."/>
            <person name="Chen C."/>
            <person name="Cichocki N."/>
            <person name="Clum A."/>
            <person name="Culley D."/>
            <person name="Crous P.W."/>
            <person name="Fauchery L."/>
            <person name="Girlanda M."/>
            <person name="Hayes R."/>
            <person name="Keri Z."/>
            <person name="Labutti K."/>
            <person name="Lipzen A."/>
            <person name="Lombard V."/>
            <person name="Magnuson J."/>
            <person name="Maillard F."/>
            <person name="Morin E."/>
            <person name="Murat C."/>
            <person name="Nolan M."/>
            <person name="Ohm R."/>
            <person name="Pangilinan J."/>
            <person name="Pereira M."/>
            <person name="Perotto S."/>
            <person name="Peter M."/>
            <person name="Riley R."/>
            <person name="Sitrit Y."/>
            <person name="Stielow B."/>
            <person name="Szollosi G."/>
            <person name="Zifcakova L."/>
            <person name="Stursova M."/>
            <person name="Spatafora J.W."/>
            <person name="Tedersoo L."/>
            <person name="Vaario L.-M."/>
            <person name="Yamada A."/>
            <person name="Yan M."/>
            <person name="Wang P."/>
            <person name="Xu J."/>
            <person name="Bruns T."/>
            <person name="Baldrian P."/>
            <person name="Vilgalys R."/>
            <person name="Henrissat B."/>
            <person name="Grigoriev I.V."/>
            <person name="Hibbett D."/>
            <person name="Nagy L.G."/>
            <person name="Martin F.M."/>
        </authorList>
    </citation>
    <scope>NUCLEOTIDE SEQUENCE</scope>
    <source>
        <strain evidence="1">UH-Tt-Lm1</strain>
    </source>
</reference>